<proteinExistence type="predicted"/>
<reference evidence="1 2" key="1">
    <citation type="submission" date="2017-12" db="EMBL/GenBank/DDBJ databases">
        <title>Chromulinavorax destructans is a abundant pathogen of dominant heterotrophic picoflagllates.</title>
        <authorList>
            <person name="Deeg C.M."/>
            <person name="Zimmer M."/>
            <person name="Suttle C.A."/>
        </authorList>
    </citation>
    <scope>NUCLEOTIDE SEQUENCE [LARGE SCALE GENOMIC DNA]</scope>
    <source>
        <strain evidence="1 2">SeV1</strain>
    </source>
</reference>
<organism evidence="1 2">
    <name type="scientific">Candidatus Chromulinivorax destructor</name>
    <dbReference type="NCBI Taxonomy" id="2066483"/>
    <lineage>
        <taxon>Bacteria</taxon>
        <taxon>Candidatus Babelota</taxon>
        <taxon>Candidatus Babeliae</taxon>
        <taxon>Candidatus Babeliales</taxon>
        <taxon>Candidatus Chromulinivoraceae</taxon>
        <taxon>Candidatus Chromulinivorax</taxon>
    </lineage>
</organism>
<evidence type="ECO:0000313" key="2">
    <source>
        <dbReference type="Proteomes" id="UP000254834"/>
    </source>
</evidence>
<dbReference type="AlphaFoldDB" id="A0A345ZCH9"/>
<sequence>MAAATYASGDERSDIVGLYATFKFGSHSLVHEQLNIKAIHNMLYSTVQIKFSLSSFALHFLQKLLKFASR</sequence>
<keyword evidence="2" id="KW-1185">Reference proteome</keyword>
<protein>
    <submittedName>
        <fullName evidence="1">Uncharacterized protein</fullName>
    </submittedName>
</protein>
<dbReference type="EMBL" id="CP025544">
    <property type="protein sequence ID" value="AXK60996.1"/>
    <property type="molecule type" value="Genomic_DNA"/>
</dbReference>
<gene>
    <name evidence="1" type="ORF">C0J27_04665</name>
</gene>
<evidence type="ECO:0000313" key="1">
    <source>
        <dbReference type="EMBL" id="AXK60996.1"/>
    </source>
</evidence>
<name>A0A345ZCH9_9BACT</name>
<accession>A0A345ZCH9</accession>
<dbReference type="Proteomes" id="UP000254834">
    <property type="component" value="Chromosome"/>
</dbReference>
<dbReference type="KEGG" id="cdes:C0J27_04665"/>